<reference evidence="1" key="1">
    <citation type="submission" date="2021-01" db="EMBL/GenBank/DDBJ databases">
        <authorList>
            <consortium name="Genoscope - CEA"/>
            <person name="William W."/>
        </authorList>
    </citation>
    <scope>NUCLEOTIDE SEQUENCE</scope>
</reference>
<protein>
    <submittedName>
        <fullName evidence="1">Uncharacterized protein</fullName>
    </submittedName>
</protein>
<gene>
    <name evidence="1" type="ORF">PSON_ATCC_30995.1.T0540008</name>
</gene>
<accession>A0A8S1N7V2</accession>
<dbReference type="EMBL" id="CAJJDN010000054">
    <property type="protein sequence ID" value="CAD8089227.1"/>
    <property type="molecule type" value="Genomic_DNA"/>
</dbReference>
<dbReference type="AlphaFoldDB" id="A0A8S1N7V2"/>
<proteinExistence type="predicted"/>
<name>A0A8S1N7V2_9CILI</name>
<keyword evidence="2" id="KW-1185">Reference proteome</keyword>
<sequence>MKINDFYQYSILVFQYEQKFTLLYLNYRFLQELFNQMRVSKIDNDSFNLKYYGISYF</sequence>
<organism evidence="1 2">
    <name type="scientific">Paramecium sonneborni</name>
    <dbReference type="NCBI Taxonomy" id="65129"/>
    <lineage>
        <taxon>Eukaryota</taxon>
        <taxon>Sar</taxon>
        <taxon>Alveolata</taxon>
        <taxon>Ciliophora</taxon>
        <taxon>Intramacronucleata</taxon>
        <taxon>Oligohymenophorea</taxon>
        <taxon>Peniculida</taxon>
        <taxon>Parameciidae</taxon>
        <taxon>Paramecium</taxon>
    </lineage>
</organism>
<evidence type="ECO:0000313" key="1">
    <source>
        <dbReference type="EMBL" id="CAD8089227.1"/>
    </source>
</evidence>
<evidence type="ECO:0000313" key="2">
    <source>
        <dbReference type="Proteomes" id="UP000692954"/>
    </source>
</evidence>
<comment type="caution">
    <text evidence="1">The sequence shown here is derived from an EMBL/GenBank/DDBJ whole genome shotgun (WGS) entry which is preliminary data.</text>
</comment>
<dbReference type="Proteomes" id="UP000692954">
    <property type="component" value="Unassembled WGS sequence"/>
</dbReference>